<gene>
    <name evidence="1" type="ORF">S03H2_02899</name>
</gene>
<feature type="non-terminal residue" evidence="1">
    <location>
        <position position="1"/>
    </location>
</feature>
<accession>X1F696</accession>
<name>X1F696_9ZZZZ</name>
<comment type="caution">
    <text evidence="1">The sequence shown here is derived from an EMBL/GenBank/DDBJ whole genome shotgun (WGS) entry which is preliminary data.</text>
</comment>
<proteinExistence type="predicted"/>
<organism evidence="1">
    <name type="scientific">marine sediment metagenome</name>
    <dbReference type="NCBI Taxonomy" id="412755"/>
    <lineage>
        <taxon>unclassified sequences</taxon>
        <taxon>metagenomes</taxon>
        <taxon>ecological metagenomes</taxon>
    </lineage>
</organism>
<dbReference type="EMBL" id="BARU01001020">
    <property type="protein sequence ID" value="GAH28085.1"/>
    <property type="molecule type" value="Genomic_DNA"/>
</dbReference>
<protein>
    <submittedName>
        <fullName evidence="1">Uncharacterized protein</fullName>
    </submittedName>
</protein>
<sequence>GFFECIFNKDFKKARPEWLKNCEGHHLELDGYNDELKLAFERHGKQHYEWPNYFHKTVKKYITQLSNDQEKGELCETNGVTLIEVPYWIEYDEMQKYIIKQCKDKGIDAPQIRFKIDWKKI</sequence>
<reference evidence="1" key="1">
    <citation type="journal article" date="2014" name="Front. Microbiol.">
        <title>High frequency of phylogenetically diverse reductive dehalogenase-homologous genes in deep subseafloor sedimentary metagenomes.</title>
        <authorList>
            <person name="Kawai M."/>
            <person name="Futagami T."/>
            <person name="Toyoda A."/>
            <person name="Takaki Y."/>
            <person name="Nishi S."/>
            <person name="Hori S."/>
            <person name="Arai W."/>
            <person name="Tsubouchi T."/>
            <person name="Morono Y."/>
            <person name="Uchiyama I."/>
            <person name="Ito T."/>
            <person name="Fujiyama A."/>
            <person name="Inagaki F."/>
            <person name="Takami H."/>
        </authorList>
    </citation>
    <scope>NUCLEOTIDE SEQUENCE</scope>
    <source>
        <strain evidence="1">Expedition CK06-06</strain>
    </source>
</reference>
<evidence type="ECO:0000313" key="1">
    <source>
        <dbReference type="EMBL" id="GAH28085.1"/>
    </source>
</evidence>
<dbReference type="AlphaFoldDB" id="X1F696"/>